<feature type="transmembrane region" description="Helical" evidence="1">
    <location>
        <begin position="21"/>
        <end position="42"/>
    </location>
</feature>
<keyword evidence="3" id="KW-1185">Reference proteome</keyword>
<accession>A0A5C4N9K5</accession>
<dbReference type="Pfam" id="PF10011">
    <property type="entry name" value="DUF2254"/>
    <property type="match status" value="1"/>
</dbReference>
<dbReference type="InterPro" id="IPR018723">
    <property type="entry name" value="DUF2254_membrane"/>
</dbReference>
<dbReference type="OrthoDB" id="2955631at2"/>
<keyword evidence="1" id="KW-0472">Membrane</keyword>
<name>A0A5C4N9K5_9RHOB</name>
<evidence type="ECO:0000256" key="1">
    <source>
        <dbReference type="SAM" id="Phobius"/>
    </source>
</evidence>
<organism evidence="2 3">
    <name type="scientific">Rubellimicrobium roseum</name>
    <dbReference type="NCBI Taxonomy" id="687525"/>
    <lineage>
        <taxon>Bacteria</taxon>
        <taxon>Pseudomonadati</taxon>
        <taxon>Pseudomonadota</taxon>
        <taxon>Alphaproteobacteria</taxon>
        <taxon>Rhodobacterales</taxon>
        <taxon>Roseobacteraceae</taxon>
        <taxon>Rubellimicrobium</taxon>
    </lineage>
</organism>
<feature type="transmembrane region" description="Helical" evidence="1">
    <location>
        <begin position="134"/>
        <end position="156"/>
    </location>
</feature>
<feature type="transmembrane region" description="Helical" evidence="1">
    <location>
        <begin position="105"/>
        <end position="128"/>
    </location>
</feature>
<keyword evidence="1" id="KW-1133">Transmembrane helix</keyword>
<gene>
    <name evidence="2" type="ORF">FHG71_16305</name>
</gene>
<dbReference type="Proteomes" id="UP000305709">
    <property type="component" value="Unassembled WGS sequence"/>
</dbReference>
<dbReference type="EMBL" id="VDFV01000031">
    <property type="protein sequence ID" value="TNC66635.1"/>
    <property type="molecule type" value="Genomic_DNA"/>
</dbReference>
<comment type="caution">
    <text evidence="2">The sequence shown here is derived from an EMBL/GenBank/DDBJ whole genome shotgun (WGS) entry which is preliminary data.</text>
</comment>
<feature type="transmembrane region" description="Helical" evidence="1">
    <location>
        <begin position="62"/>
        <end position="84"/>
    </location>
</feature>
<evidence type="ECO:0000313" key="3">
    <source>
        <dbReference type="Proteomes" id="UP000305709"/>
    </source>
</evidence>
<protein>
    <submittedName>
        <fullName evidence="2">DUF2254 domain-containing protein</fullName>
    </submittedName>
</protein>
<reference evidence="2 3" key="1">
    <citation type="submission" date="2019-06" db="EMBL/GenBank/DDBJ databases">
        <authorList>
            <person name="Jiang L."/>
        </authorList>
    </citation>
    <scope>NUCLEOTIDE SEQUENCE [LARGE SCALE GENOMIC DNA]</scope>
    <source>
        <strain evidence="2 3">YIM 48858</strain>
    </source>
</reference>
<evidence type="ECO:0000313" key="2">
    <source>
        <dbReference type="EMBL" id="TNC66635.1"/>
    </source>
</evidence>
<dbReference type="AlphaFoldDB" id="A0A5C4N9K5"/>
<proteinExistence type="predicted"/>
<sequence>MSGSHLRLIASRMLRSLWFRPALYAILALAVLATAPFVAHLLPDGLMKLIGLSGVYDLLDALANTLLAVAIFSLGIMASSLHAASASTSPRVRPLLVEDSTARAAISTFIGGFVFAVVGIVGLSTGYYSDASKVLLFFVTCALLLGLIVTLIRWIARLSRLGGVAEAVDLVEAATRQSLRELAGDPLLGGAPVSARPRDGVPVLPGKPGFVQAVDTESLGCLAEEMRTDLHLLARPGAFVGPGRPLLLTLRTLSEEEESRLRAAFLVGGQRTYEKDPRFGLTVLSEIALRALSPAVNDPGTAIGVIATSTALLSDWAAQAAAACPSVRHPRLHVERLPVEDLVEDAFRWIARDGAAMLEVQLWVQKGLGMLVAQDEARFGPAARRLAAEALDRAETSLTLPADREALRLVAWIAHPA</sequence>
<dbReference type="RefSeq" id="WP_139082763.1">
    <property type="nucleotide sequence ID" value="NZ_VDFV01000031.1"/>
</dbReference>
<keyword evidence="1" id="KW-0812">Transmembrane</keyword>